<organism evidence="1 2">
    <name type="scientific">Edaphobacter modestus</name>
    <dbReference type="NCBI Taxonomy" id="388466"/>
    <lineage>
        <taxon>Bacteria</taxon>
        <taxon>Pseudomonadati</taxon>
        <taxon>Acidobacteriota</taxon>
        <taxon>Terriglobia</taxon>
        <taxon>Terriglobales</taxon>
        <taxon>Acidobacteriaceae</taxon>
        <taxon>Edaphobacter</taxon>
    </lineage>
</organism>
<evidence type="ECO:0000313" key="2">
    <source>
        <dbReference type="Proteomes" id="UP000292958"/>
    </source>
</evidence>
<name>A0A4Q7YP05_9BACT</name>
<dbReference type="GO" id="GO:0030246">
    <property type="term" value="F:carbohydrate binding"/>
    <property type="evidence" value="ECO:0007669"/>
    <property type="project" value="InterPro"/>
</dbReference>
<keyword evidence="2" id="KW-1185">Reference proteome</keyword>
<comment type="caution">
    <text evidence="1">The sequence shown here is derived from an EMBL/GenBank/DDBJ whole genome shotgun (WGS) entry which is preliminary data.</text>
</comment>
<dbReference type="AlphaFoldDB" id="A0A4Q7YP05"/>
<dbReference type="Gene3D" id="2.70.98.10">
    <property type="match status" value="1"/>
</dbReference>
<dbReference type="InterPro" id="IPR011013">
    <property type="entry name" value="Gal_mutarotase_sf_dom"/>
</dbReference>
<gene>
    <name evidence="1" type="ORF">BDD14_0745</name>
</gene>
<evidence type="ECO:0000313" key="1">
    <source>
        <dbReference type="EMBL" id="RZU39367.1"/>
    </source>
</evidence>
<dbReference type="InterPro" id="IPR014718">
    <property type="entry name" value="GH-type_carb-bd"/>
</dbReference>
<sequence>MLSSRHYILQSEELAVEVRPDEGGRISSLRSLFSGLEFLTQSQRHGSFADPSMDAMFRNGPCAGIEECLPTVAPCSADTEGGPVPDHGDFWQLAWNVSEANGQSLSMWAGGFSRPFRFEKTLTVDRSVLRVAYSVKNIGYSPQSFLYACHPLFAVEAGDRIVLPEEIRSLRLDYSRNDRLGKRGDIVLWPVTHTSVLLDRTTGDGAGTADMFYTGRLSNGACSIHRAAMGEKLDVVFNTDTLPYLGVWLCYGGWPEDASTYQQYAVALEPTTSPHNRLTEAQQAGAAINLAAGAAYNFSVSFRIGRS</sequence>
<dbReference type="Proteomes" id="UP000292958">
    <property type="component" value="Unassembled WGS sequence"/>
</dbReference>
<dbReference type="GO" id="GO:0005975">
    <property type="term" value="P:carbohydrate metabolic process"/>
    <property type="evidence" value="ECO:0007669"/>
    <property type="project" value="InterPro"/>
</dbReference>
<reference evidence="1 2" key="1">
    <citation type="submission" date="2019-02" db="EMBL/GenBank/DDBJ databases">
        <title>Genomic Encyclopedia of Archaeal and Bacterial Type Strains, Phase II (KMG-II): from individual species to whole genera.</title>
        <authorList>
            <person name="Goeker M."/>
        </authorList>
    </citation>
    <scope>NUCLEOTIDE SEQUENCE [LARGE SCALE GENOMIC DNA]</scope>
    <source>
        <strain evidence="1 2">DSM 18101</strain>
    </source>
</reference>
<dbReference type="SUPFAM" id="SSF74650">
    <property type="entry name" value="Galactose mutarotase-like"/>
    <property type="match status" value="1"/>
</dbReference>
<dbReference type="EMBL" id="SHKW01000001">
    <property type="protein sequence ID" value="RZU39367.1"/>
    <property type="molecule type" value="Genomic_DNA"/>
</dbReference>
<accession>A0A4Q7YP05</accession>
<proteinExistence type="predicted"/>
<protein>
    <submittedName>
        <fullName evidence="1">Galactose mutarotase-like enzyme</fullName>
    </submittedName>
</protein>
<dbReference type="OrthoDB" id="113447at2"/>
<dbReference type="GO" id="GO:0003824">
    <property type="term" value="F:catalytic activity"/>
    <property type="evidence" value="ECO:0007669"/>
    <property type="project" value="InterPro"/>
</dbReference>